<protein>
    <submittedName>
        <fullName evidence="1">Uncharacterized protein</fullName>
    </submittedName>
</protein>
<dbReference type="PATRIC" id="fig|1158607.3.peg.5228"/>
<proteinExistence type="predicted"/>
<organism evidence="1 2">
    <name type="scientific">Enterococcus pallens ATCC BAA-351</name>
    <dbReference type="NCBI Taxonomy" id="1158607"/>
    <lineage>
        <taxon>Bacteria</taxon>
        <taxon>Bacillati</taxon>
        <taxon>Bacillota</taxon>
        <taxon>Bacilli</taxon>
        <taxon>Lactobacillales</taxon>
        <taxon>Enterococcaceae</taxon>
        <taxon>Enterococcus</taxon>
    </lineage>
</organism>
<name>R2PP96_9ENTE</name>
<comment type="caution">
    <text evidence="1">The sequence shown here is derived from an EMBL/GenBank/DDBJ whole genome shotgun (WGS) entry which is preliminary data.</text>
</comment>
<dbReference type="Proteomes" id="UP000013782">
    <property type="component" value="Unassembled WGS sequence"/>
</dbReference>
<sequence>MTKEQQDILDEIERTVELGIFTPMQAITRYVSFYRGGSYEGITEEEAGQLLKELVNKYL</sequence>
<dbReference type="HOGENOM" id="CLU_2953338_0_0_9"/>
<evidence type="ECO:0000313" key="1">
    <source>
        <dbReference type="EMBL" id="EOH86337.1"/>
    </source>
</evidence>
<keyword evidence="2" id="KW-1185">Reference proteome</keyword>
<dbReference type="AlphaFoldDB" id="R2PP96"/>
<dbReference type="RefSeq" id="WP_010760178.1">
    <property type="nucleotide sequence ID" value="NZ_ASWD01000009.1"/>
</dbReference>
<dbReference type="EMBL" id="AJAQ01000054">
    <property type="protein sequence ID" value="EOH86337.1"/>
    <property type="molecule type" value="Genomic_DNA"/>
</dbReference>
<accession>R2PP96</accession>
<evidence type="ECO:0000313" key="2">
    <source>
        <dbReference type="Proteomes" id="UP000013782"/>
    </source>
</evidence>
<gene>
    <name evidence="1" type="ORF">UAU_05259</name>
</gene>
<reference evidence="1 2" key="1">
    <citation type="submission" date="2013-02" db="EMBL/GenBank/DDBJ databases">
        <title>The Genome Sequence of Enterococcus pallens BAA-351.</title>
        <authorList>
            <consortium name="The Broad Institute Genome Sequencing Platform"/>
            <consortium name="The Broad Institute Genome Sequencing Center for Infectious Disease"/>
            <person name="Earl A.M."/>
            <person name="Gilmore M.S."/>
            <person name="Lebreton F."/>
            <person name="Walker B."/>
            <person name="Young S.K."/>
            <person name="Zeng Q."/>
            <person name="Gargeya S."/>
            <person name="Fitzgerald M."/>
            <person name="Haas B."/>
            <person name="Abouelleil A."/>
            <person name="Alvarado L."/>
            <person name="Arachchi H.M."/>
            <person name="Berlin A.M."/>
            <person name="Chapman S.B."/>
            <person name="Dewar J."/>
            <person name="Goldberg J."/>
            <person name="Griggs A."/>
            <person name="Gujja S."/>
            <person name="Hansen M."/>
            <person name="Howarth C."/>
            <person name="Imamovic A."/>
            <person name="Larimer J."/>
            <person name="McCowan C."/>
            <person name="Murphy C."/>
            <person name="Neiman D."/>
            <person name="Pearson M."/>
            <person name="Priest M."/>
            <person name="Roberts A."/>
            <person name="Saif S."/>
            <person name="Shea T."/>
            <person name="Sisk P."/>
            <person name="Sykes S."/>
            <person name="Wortman J."/>
            <person name="Nusbaum C."/>
            <person name="Birren B."/>
        </authorList>
    </citation>
    <scope>NUCLEOTIDE SEQUENCE [LARGE SCALE GENOMIC DNA]</scope>
    <source>
        <strain evidence="1 2">ATCC BAA-351</strain>
    </source>
</reference>